<proteinExistence type="predicted"/>
<reference evidence="4" key="1">
    <citation type="journal article" date="2019" name="Int. J. Syst. Evol. Microbiol.">
        <title>The Global Catalogue of Microorganisms (GCM) 10K type strain sequencing project: providing services to taxonomists for standard genome sequencing and annotation.</title>
        <authorList>
            <consortium name="The Broad Institute Genomics Platform"/>
            <consortium name="The Broad Institute Genome Sequencing Center for Infectious Disease"/>
            <person name="Wu L."/>
            <person name="Ma J."/>
        </authorList>
    </citation>
    <scope>NUCLEOTIDE SEQUENCE [LARGE SCALE GENOMIC DNA]</scope>
    <source>
        <strain evidence="4">CCM 7043</strain>
    </source>
</reference>
<dbReference type="RefSeq" id="WP_377200659.1">
    <property type="nucleotide sequence ID" value="NZ_JBHUHF010000001.1"/>
</dbReference>
<keyword evidence="4" id="KW-1185">Reference proteome</keyword>
<evidence type="ECO:0000259" key="2">
    <source>
        <dbReference type="Pfam" id="PF09851"/>
    </source>
</evidence>
<evidence type="ECO:0000313" key="4">
    <source>
        <dbReference type="Proteomes" id="UP001597338"/>
    </source>
</evidence>
<protein>
    <submittedName>
        <fullName evidence="3">SHOCT domain-containing protein</fullName>
    </submittedName>
</protein>
<feature type="compositionally biased region" description="Low complexity" evidence="1">
    <location>
        <begin position="65"/>
        <end position="77"/>
    </location>
</feature>
<sequence>MAPLRRFGRPGLLGTAARTAVIAGTAQATAGAVGRRQANRAQQRYEAQQYEQQSQAPVAPPQPVAPQAVAPQPMAQPRGAGGGGANDELLAQLTQLGDLHGQGVLTDEEFAAAKAKLLR</sequence>
<dbReference type="InterPro" id="IPR018649">
    <property type="entry name" value="SHOCT"/>
</dbReference>
<comment type="caution">
    <text evidence="3">The sequence shown here is derived from an EMBL/GenBank/DDBJ whole genome shotgun (WGS) entry which is preliminary data.</text>
</comment>
<feature type="region of interest" description="Disordered" evidence="1">
    <location>
        <begin position="28"/>
        <end position="89"/>
    </location>
</feature>
<organism evidence="3 4">
    <name type="scientific">Promicromonospora aerolata</name>
    <dbReference type="NCBI Taxonomy" id="195749"/>
    <lineage>
        <taxon>Bacteria</taxon>
        <taxon>Bacillati</taxon>
        <taxon>Actinomycetota</taxon>
        <taxon>Actinomycetes</taxon>
        <taxon>Micrococcales</taxon>
        <taxon>Promicromonosporaceae</taxon>
        <taxon>Promicromonospora</taxon>
    </lineage>
</organism>
<feature type="compositionally biased region" description="Low complexity" evidence="1">
    <location>
        <begin position="28"/>
        <end position="57"/>
    </location>
</feature>
<dbReference type="Proteomes" id="UP001597338">
    <property type="component" value="Unassembled WGS sequence"/>
</dbReference>
<name>A0ABW4VGY8_9MICO</name>
<evidence type="ECO:0000313" key="3">
    <source>
        <dbReference type="EMBL" id="MFD2029004.1"/>
    </source>
</evidence>
<feature type="domain" description="SHOCT" evidence="2">
    <location>
        <begin position="91"/>
        <end position="118"/>
    </location>
</feature>
<accession>A0ABW4VGY8</accession>
<evidence type="ECO:0000256" key="1">
    <source>
        <dbReference type="SAM" id="MobiDB-lite"/>
    </source>
</evidence>
<gene>
    <name evidence="3" type="ORF">ACFSL2_26220</name>
</gene>
<dbReference type="EMBL" id="JBHUHF010000001">
    <property type="protein sequence ID" value="MFD2029004.1"/>
    <property type="molecule type" value="Genomic_DNA"/>
</dbReference>
<dbReference type="Pfam" id="PF09851">
    <property type="entry name" value="SHOCT"/>
    <property type="match status" value="1"/>
</dbReference>